<evidence type="ECO:0000313" key="9">
    <source>
        <dbReference type="Proteomes" id="UP001642501"/>
    </source>
</evidence>
<evidence type="ECO:0000256" key="1">
    <source>
        <dbReference type="ARBA" id="ARBA00004211"/>
    </source>
</evidence>
<keyword evidence="9" id="KW-1185">Reference proteome</keyword>
<feature type="region of interest" description="Disordered" evidence="6">
    <location>
        <begin position="127"/>
        <end position="200"/>
    </location>
</feature>
<feature type="region of interest" description="Disordered" evidence="6">
    <location>
        <begin position="244"/>
        <end position="277"/>
    </location>
</feature>
<dbReference type="InterPro" id="IPR016763">
    <property type="entry name" value="VAP"/>
</dbReference>
<keyword evidence="3" id="KW-0812">Transmembrane</keyword>
<evidence type="ECO:0000256" key="3">
    <source>
        <dbReference type="ARBA" id="ARBA00022692"/>
    </source>
</evidence>
<evidence type="ECO:0000259" key="7">
    <source>
        <dbReference type="PROSITE" id="PS50202"/>
    </source>
</evidence>
<dbReference type="Pfam" id="PF00635">
    <property type="entry name" value="Motile_Sperm"/>
    <property type="match status" value="1"/>
</dbReference>
<evidence type="ECO:0000256" key="4">
    <source>
        <dbReference type="ARBA" id="ARBA00022989"/>
    </source>
</evidence>
<name>A0ABP0DUM1_9PEZI</name>
<comment type="subcellular location">
    <subcellularLocation>
        <location evidence="1">Membrane</location>
        <topology evidence="1">Single-pass type IV membrane protein</topology>
    </subcellularLocation>
</comment>
<dbReference type="PROSITE" id="PS50202">
    <property type="entry name" value="MSP"/>
    <property type="match status" value="1"/>
</dbReference>
<evidence type="ECO:0000256" key="2">
    <source>
        <dbReference type="ARBA" id="ARBA00008932"/>
    </source>
</evidence>
<keyword evidence="4" id="KW-1133">Transmembrane helix</keyword>
<accession>A0ABP0DUM1</accession>
<feature type="domain" description="MSP" evidence="7">
    <location>
        <begin position="2"/>
        <end position="122"/>
    </location>
</feature>
<organism evidence="8 9">
    <name type="scientific">Sporothrix epigloea</name>
    <dbReference type="NCBI Taxonomy" id="1892477"/>
    <lineage>
        <taxon>Eukaryota</taxon>
        <taxon>Fungi</taxon>
        <taxon>Dikarya</taxon>
        <taxon>Ascomycota</taxon>
        <taxon>Pezizomycotina</taxon>
        <taxon>Sordariomycetes</taxon>
        <taxon>Sordariomycetidae</taxon>
        <taxon>Ophiostomatales</taxon>
        <taxon>Ophiostomataceae</taxon>
        <taxon>Sporothrix</taxon>
    </lineage>
</organism>
<gene>
    <name evidence="8" type="primary">SCS2</name>
    <name evidence="8" type="ORF">SEPCBS57363_004685</name>
</gene>
<sequence>MSVEIEPAELGFRRPFTVEVSETLRIRNPNATPVAFKVKTTAPKQYCVRPNSGRIEPDREVEVTVLLQAMKQDPPADYKCRDKFLVQAVPITGDKEFISVQDIWNQVEKSGVQERKIRVNFLSSEDHVASAPAVTPTRQSATKETDTTPDLPPPSYVSPRDEIRSNGIQSPSVAKASDKPSGNDLASHSPATSQAFSPLRAAPQAAITTTTRNDKDSTIAALTAKLAEAEALISSLRINDGLRQRKGVSSGAEVSEKPSSSDSTSAAPAAQVLQNARQGTEGVPLRITAVLAYPALLLTSEVVSAGRFAVDYAEKFCSTLADGGIANIVTRLARKIKSRIPGGPV</sequence>
<dbReference type="SUPFAM" id="SSF49354">
    <property type="entry name" value="PapD-like"/>
    <property type="match status" value="1"/>
</dbReference>
<dbReference type="InterPro" id="IPR000535">
    <property type="entry name" value="MSP_dom"/>
</dbReference>
<dbReference type="InterPro" id="IPR013783">
    <property type="entry name" value="Ig-like_fold"/>
</dbReference>
<proteinExistence type="inferred from homology"/>
<feature type="compositionally biased region" description="Polar residues" evidence="6">
    <location>
        <begin position="184"/>
        <end position="196"/>
    </location>
</feature>
<feature type="compositionally biased region" description="Low complexity" evidence="6">
    <location>
        <begin position="257"/>
        <end position="270"/>
    </location>
</feature>
<dbReference type="PANTHER" id="PTHR10809:SF6">
    <property type="entry name" value="AT11025P-RELATED"/>
    <property type="match status" value="1"/>
</dbReference>
<dbReference type="Gene3D" id="2.60.40.10">
    <property type="entry name" value="Immunoglobulins"/>
    <property type="match status" value="1"/>
</dbReference>
<dbReference type="PIRSF" id="PIRSF019693">
    <property type="entry name" value="VAMP-associated"/>
    <property type="match status" value="1"/>
</dbReference>
<evidence type="ECO:0000256" key="5">
    <source>
        <dbReference type="ARBA" id="ARBA00023136"/>
    </source>
</evidence>
<comment type="similarity">
    <text evidence="2">Belongs to the VAMP-associated protein (VAP) (TC 9.B.17) family.</text>
</comment>
<reference evidence="8 9" key="1">
    <citation type="submission" date="2024-01" db="EMBL/GenBank/DDBJ databases">
        <authorList>
            <person name="Allen C."/>
            <person name="Tagirdzhanova G."/>
        </authorList>
    </citation>
    <scope>NUCLEOTIDE SEQUENCE [LARGE SCALE GENOMIC DNA]</scope>
    <source>
        <strain evidence="8 9">CBS 573.63</strain>
    </source>
</reference>
<dbReference type="InterPro" id="IPR008962">
    <property type="entry name" value="PapD-like_sf"/>
</dbReference>
<evidence type="ECO:0000256" key="6">
    <source>
        <dbReference type="SAM" id="MobiDB-lite"/>
    </source>
</evidence>
<comment type="caution">
    <text evidence="8">The sequence shown here is derived from an EMBL/GenBank/DDBJ whole genome shotgun (WGS) entry which is preliminary data.</text>
</comment>
<evidence type="ECO:0000313" key="8">
    <source>
        <dbReference type="EMBL" id="CAK7271559.1"/>
    </source>
</evidence>
<protein>
    <submittedName>
        <fullName evidence="8">Phosphatidylinositol-binding protein scs2</fullName>
    </submittedName>
</protein>
<dbReference type="Proteomes" id="UP001642501">
    <property type="component" value="Unassembled WGS sequence"/>
</dbReference>
<dbReference type="EMBL" id="CAWUOM010000090">
    <property type="protein sequence ID" value="CAK7271559.1"/>
    <property type="molecule type" value="Genomic_DNA"/>
</dbReference>
<keyword evidence="5" id="KW-0472">Membrane</keyword>
<dbReference type="PANTHER" id="PTHR10809">
    <property type="entry name" value="VESICLE-ASSOCIATED MEMBRANE PROTEIN-ASSOCIATED PROTEIN"/>
    <property type="match status" value="1"/>
</dbReference>